<organism evidence="4 5">
    <name type="scientific">Eschrichtius robustus</name>
    <name type="common">California gray whale</name>
    <name type="synonym">Eschrichtius gibbosus</name>
    <dbReference type="NCBI Taxonomy" id="9764"/>
    <lineage>
        <taxon>Eukaryota</taxon>
        <taxon>Metazoa</taxon>
        <taxon>Chordata</taxon>
        <taxon>Craniata</taxon>
        <taxon>Vertebrata</taxon>
        <taxon>Euteleostomi</taxon>
        <taxon>Mammalia</taxon>
        <taxon>Eutheria</taxon>
        <taxon>Laurasiatheria</taxon>
        <taxon>Artiodactyla</taxon>
        <taxon>Whippomorpha</taxon>
        <taxon>Cetacea</taxon>
        <taxon>Mysticeti</taxon>
        <taxon>Eschrichtiidae</taxon>
        <taxon>Eschrichtius</taxon>
    </lineage>
</organism>
<evidence type="ECO:0000313" key="4">
    <source>
        <dbReference type="EMBL" id="KAJ8786428.1"/>
    </source>
</evidence>
<reference evidence="4 5" key="1">
    <citation type="submission" date="2022-11" db="EMBL/GenBank/DDBJ databases">
        <title>Whole genome sequence of Eschrichtius robustus ER-17-0199.</title>
        <authorList>
            <person name="Bruniche-Olsen A."/>
            <person name="Black A.N."/>
            <person name="Fields C.J."/>
            <person name="Walden K."/>
            <person name="Dewoody J.A."/>
        </authorList>
    </citation>
    <scope>NUCLEOTIDE SEQUENCE [LARGE SCALE GENOMIC DNA]</scope>
    <source>
        <strain evidence="4">ER-17-0199</strain>
        <tissue evidence="4">Blubber</tissue>
    </source>
</reference>
<comment type="similarity">
    <text evidence="1">Belongs to the heat shock protein 70 family.</text>
</comment>
<dbReference type="GO" id="GO:0140662">
    <property type="term" value="F:ATP-dependent protein folding chaperone"/>
    <property type="evidence" value="ECO:0007669"/>
    <property type="project" value="InterPro"/>
</dbReference>
<keyword evidence="2" id="KW-0547">Nucleotide-binding</keyword>
<keyword evidence="5" id="KW-1185">Reference proteome</keyword>
<sequence length="231" mass="25301">MSLLQHHTPWLGFKKINPKTPDALKKRNVLIFDLGSGTFDVSILNIQDGIFEGKSTAGDTHLAGENFDNCMVNHLVDDFKCKRKKHTASNKQAMCRTEAASHFEQLSAYLLRGTLKHVQKSLKDAQLDKSQVNGIVLVGDPTCIPKFQKSLKDVLNGEELNKTTHHDEATACGAAAQAALLTGDKSEHVQRSPLMLPLSQQALRQQGGCGIPYQEKHLNASKADPDVPSLP</sequence>
<evidence type="ECO:0008006" key="6">
    <source>
        <dbReference type="Google" id="ProtNLM"/>
    </source>
</evidence>
<keyword evidence="3" id="KW-0067">ATP-binding</keyword>
<accession>A0AB34H3Q2</accession>
<dbReference type="EMBL" id="JAIQCJ010001989">
    <property type="protein sequence ID" value="KAJ8786428.1"/>
    <property type="molecule type" value="Genomic_DNA"/>
</dbReference>
<dbReference type="Pfam" id="PF00012">
    <property type="entry name" value="HSP70"/>
    <property type="match status" value="2"/>
</dbReference>
<comment type="caution">
    <text evidence="4">The sequence shown here is derived from an EMBL/GenBank/DDBJ whole genome shotgun (WGS) entry which is preliminary data.</text>
</comment>
<dbReference type="AlphaFoldDB" id="A0AB34H3Q2"/>
<dbReference type="Proteomes" id="UP001159641">
    <property type="component" value="Unassembled WGS sequence"/>
</dbReference>
<dbReference type="InterPro" id="IPR013126">
    <property type="entry name" value="Hsp_70_fam"/>
</dbReference>
<gene>
    <name evidence="4" type="ORF">J1605_006251</name>
</gene>
<evidence type="ECO:0000313" key="5">
    <source>
        <dbReference type="Proteomes" id="UP001159641"/>
    </source>
</evidence>
<evidence type="ECO:0000256" key="2">
    <source>
        <dbReference type="ARBA" id="ARBA00022741"/>
    </source>
</evidence>
<dbReference type="PANTHER" id="PTHR19375">
    <property type="entry name" value="HEAT SHOCK PROTEIN 70KDA"/>
    <property type="match status" value="1"/>
</dbReference>
<dbReference type="PROSITE" id="PS00329">
    <property type="entry name" value="HSP70_2"/>
    <property type="match status" value="1"/>
</dbReference>
<dbReference type="InterPro" id="IPR043129">
    <property type="entry name" value="ATPase_NBD"/>
</dbReference>
<dbReference type="InterPro" id="IPR018181">
    <property type="entry name" value="Heat_shock_70_CS"/>
</dbReference>
<evidence type="ECO:0000256" key="1">
    <source>
        <dbReference type="ARBA" id="ARBA00007381"/>
    </source>
</evidence>
<dbReference type="Gene3D" id="3.90.640.10">
    <property type="entry name" value="Actin, Chain A, domain 4"/>
    <property type="match status" value="2"/>
</dbReference>
<name>A0AB34H3Q2_ESCRO</name>
<proteinExistence type="inferred from homology"/>
<protein>
    <recommendedName>
        <fullName evidence="6">Heat shock cognate 71 kDa protein</fullName>
    </recommendedName>
</protein>
<dbReference type="Gene3D" id="3.30.420.40">
    <property type="match status" value="3"/>
</dbReference>
<dbReference type="SUPFAM" id="SSF53067">
    <property type="entry name" value="Actin-like ATPase domain"/>
    <property type="match status" value="1"/>
</dbReference>
<evidence type="ECO:0000256" key="3">
    <source>
        <dbReference type="ARBA" id="ARBA00022840"/>
    </source>
</evidence>
<dbReference type="GO" id="GO:0005524">
    <property type="term" value="F:ATP binding"/>
    <property type="evidence" value="ECO:0007669"/>
    <property type="project" value="UniProtKB-KW"/>
</dbReference>